<evidence type="ECO:0000313" key="2">
    <source>
        <dbReference type="EMBL" id="KAJ1186053.1"/>
    </source>
</evidence>
<evidence type="ECO:0000256" key="1">
    <source>
        <dbReference type="SAM" id="MobiDB-lite"/>
    </source>
</evidence>
<proteinExistence type="predicted"/>
<protein>
    <submittedName>
        <fullName evidence="2">Uncharacterized protein</fullName>
    </submittedName>
</protein>
<dbReference type="AlphaFoldDB" id="A0AAV7UE65"/>
<accession>A0AAV7UE65</accession>
<organism evidence="2 3">
    <name type="scientific">Pleurodeles waltl</name>
    <name type="common">Iberian ribbed newt</name>
    <dbReference type="NCBI Taxonomy" id="8319"/>
    <lineage>
        <taxon>Eukaryota</taxon>
        <taxon>Metazoa</taxon>
        <taxon>Chordata</taxon>
        <taxon>Craniata</taxon>
        <taxon>Vertebrata</taxon>
        <taxon>Euteleostomi</taxon>
        <taxon>Amphibia</taxon>
        <taxon>Batrachia</taxon>
        <taxon>Caudata</taxon>
        <taxon>Salamandroidea</taxon>
        <taxon>Salamandridae</taxon>
        <taxon>Pleurodelinae</taxon>
        <taxon>Pleurodeles</taxon>
    </lineage>
</organism>
<keyword evidence="3" id="KW-1185">Reference proteome</keyword>
<comment type="caution">
    <text evidence="2">The sequence shown here is derived from an EMBL/GenBank/DDBJ whole genome shotgun (WGS) entry which is preliminary data.</text>
</comment>
<evidence type="ECO:0000313" key="3">
    <source>
        <dbReference type="Proteomes" id="UP001066276"/>
    </source>
</evidence>
<reference evidence="2" key="1">
    <citation type="journal article" date="2022" name="bioRxiv">
        <title>Sequencing and chromosome-scale assembly of the giantPleurodeles waltlgenome.</title>
        <authorList>
            <person name="Brown T."/>
            <person name="Elewa A."/>
            <person name="Iarovenko S."/>
            <person name="Subramanian E."/>
            <person name="Araus A.J."/>
            <person name="Petzold A."/>
            <person name="Susuki M."/>
            <person name="Suzuki K.-i.T."/>
            <person name="Hayashi T."/>
            <person name="Toyoda A."/>
            <person name="Oliveira C."/>
            <person name="Osipova E."/>
            <person name="Leigh N.D."/>
            <person name="Simon A."/>
            <person name="Yun M.H."/>
        </authorList>
    </citation>
    <scope>NUCLEOTIDE SEQUENCE</scope>
    <source>
        <strain evidence="2">20211129_DDA</strain>
        <tissue evidence="2">Liver</tissue>
    </source>
</reference>
<dbReference type="EMBL" id="JANPWB010000005">
    <property type="protein sequence ID" value="KAJ1186053.1"/>
    <property type="molecule type" value="Genomic_DNA"/>
</dbReference>
<gene>
    <name evidence="2" type="ORF">NDU88_002838</name>
</gene>
<dbReference type="Proteomes" id="UP001066276">
    <property type="component" value="Chromosome 3_1"/>
</dbReference>
<name>A0AAV7UE65_PLEWA</name>
<feature type="region of interest" description="Disordered" evidence="1">
    <location>
        <begin position="1"/>
        <end position="77"/>
    </location>
</feature>
<sequence length="77" mass="8015">MDRLRHQDDATLPPGKALSLGGESPVAGPQARACGLPLRRSEPQRQQKASVADEGVGPAVSAPPSPPRHRSGLELTS</sequence>